<dbReference type="AlphaFoldDB" id="A0A1X6P774"/>
<organism evidence="2 3">
    <name type="scientific">Porphyra umbilicalis</name>
    <name type="common">Purple laver</name>
    <name type="synonym">Red alga</name>
    <dbReference type="NCBI Taxonomy" id="2786"/>
    <lineage>
        <taxon>Eukaryota</taxon>
        <taxon>Rhodophyta</taxon>
        <taxon>Bangiophyceae</taxon>
        <taxon>Bangiales</taxon>
        <taxon>Bangiaceae</taxon>
        <taxon>Porphyra</taxon>
    </lineage>
</organism>
<dbReference type="Proteomes" id="UP000218209">
    <property type="component" value="Unassembled WGS sequence"/>
</dbReference>
<keyword evidence="3" id="KW-1185">Reference proteome</keyword>
<evidence type="ECO:0000256" key="1">
    <source>
        <dbReference type="SAM" id="MobiDB-lite"/>
    </source>
</evidence>
<gene>
    <name evidence="2" type="ORF">BU14_0177s0019</name>
</gene>
<feature type="region of interest" description="Disordered" evidence="1">
    <location>
        <begin position="15"/>
        <end position="34"/>
    </location>
</feature>
<proteinExistence type="predicted"/>
<dbReference type="EMBL" id="KV918857">
    <property type="protein sequence ID" value="OSX76739.1"/>
    <property type="molecule type" value="Genomic_DNA"/>
</dbReference>
<sequence>MPWPRLPVVVSPSIFSRRPSPRGNATLGRRWSPPPRRRVIAEEPLTRACAHGAGPTGICRDKQKKKDTAVPSLHEDALC</sequence>
<evidence type="ECO:0000313" key="2">
    <source>
        <dbReference type="EMBL" id="OSX76739.1"/>
    </source>
</evidence>
<feature type="region of interest" description="Disordered" evidence="1">
    <location>
        <begin position="51"/>
        <end position="79"/>
    </location>
</feature>
<accession>A0A1X6P774</accession>
<evidence type="ECO:0000313" key="3">
    <source>
        <dbReference type="Proteomes" id="UP000218209"/>
    </source>
</evidence>
<name>A0A1X6P774_PORUM</name>
<reference evidence="2 3" key="1">
    <citation type="submission" date="2017-03" db="EMBL/GenBank/DDBJ databases">
        <title>WGS assembly of Porphyra umbilicalis.</title>
        <authorList>
            <person name="Brawley S.H."/>
            <person name="Blouin N.A."/>
            <person name="Ficko-Blean E."/>
            <person name="Wheeler G.L."/>
            <person name="Lohr M."/>
            <person name="Goodson H.V."/>
            <person name="Jenkins J.W."/>
            <person name="Blaby-Haas C.E."/>
            <person name="Helliwell K.E."/>
            <person name="Chan C."/>
            <person name="Marriage T."/>
            <person name="Bhattacharya D."/>
            <person name="Klein A.S."/>
            <person name="Badis Y."/>
            <person name="Brodie J."/>
            <person name="Cao Y."/>
            <person name="Collen J."/>
            <person name="Dittami S.M."/>
            <person name="Gachon C.M."/>
            <person name="Green B.R."/>
            <person name="Karpowicz S."/>
            <person name="Kim J.W."/>
            <person name="Kudahl U."/>
            <person name="Lin S."/>
            <person name="Michel G."/>
            <person name="Mittag M."/>
            <person name="Olson B.J."/>
            <person name="Pangilinan J."/>
            <person name="Peng Y."/>
            <person name="Qiu H."/>
            <person name="Shu S."/>
            <person name="Singer J.T."/>
            <person name="Smith A.G."/>
            <person name="Sprecher B.N."/>
            <person name="Wagner V."/>
            <person name="Wang W."/>
            <person name="Wang Z.-Y."/>
            <person name="Yan J."/>
            <person name="Yarish C."/>
            <person name="Zoeuner-Riek S."/>
            <person name="Zhuang Y."/>
            <person name="Zou Y."/>
            <person name="Lindquist E.A."/>
            <person name="Grimwood J."/>
            <person name="Barry K."/>
            <person name="Rokhsar D.S."/>
            <person name="Schmutz J."/>
            <person name="Stiller J.W."/>
            <person name="Grossman A.R."/>
            <person name="Prochnik S.E."/>
        </authorList>
    </citation>
    <scope>NUCLEOTIDE SEQUENCE [LARGE SCALE GENOMIC DNA]</scope>
    <source>
        <strain evidence="2">4086291</strain>
    </source>
</reference>
<feature type="compositionally biased region" description="Basic and acidic residues" evidence="1">
    <location>
        <begin position="59"/>
        <end position="79"/>
    </location>
</feature>
<protein>
    <submittedName>
        <fullName evidence="2">Uncharacterized protein</fullName>
    </submittedName>
</protein>